<evidence type="ECO:0000256" key="3">
    <source>
        <dbReference type="ARBA" id="ARBA00023157"/>
    </source>
</evidence>
<dbReference type="PROSITE" id="PS51767">
    <property type="entry name" value="PEPTIDASE_A1"/>
    <property type="match status" value="1"/>
</dbReference>
<dbReference type="GO" id="GO:0004190">
    <property type="term" value="F:aspartic-type endopeptidase activity"/>
    <property type="evidence" value="ECO:0007669"/>
    <property type="project" value="UniProtKB-KW"/>
</dbReference>
<evidence type="ECO:0000259" key="8">
    <source>
        <dbReference type="PROSITE" id="PS51767"/>
    </source>
</evidence>
<dbReference type="InterPro" id="IPR001969">
    <property type="entry name" value="Aspartic_peptidase_AS"/>
</dbReference>
<feature type="chain" id="PRO_5040907191" evidence="7">
    <location>
        <begin position="24"/>
        <end position="442"/>
    </location>
</feature>
<dbReference type="InterPro" id="IPR033121">
    <property type="entry name" value="PEPTIDASE_A1"/>
</dbReference>
<evidence type="ECO:0000256" key="1">
    <source>
        <dbReference type="ARBA" id="ARBA00007447"/>
    </source>
</evidence>
<evidence type="ECO:0000256" key="4">
    <source>
        <dbReference type="PIRSR" id="PIRSR601461-1"/>
    </source>
</evidence>
<keyword evidence="6 9" id="KW-0378">Hydrolase</keyword>
<comment type="caution">
    <text evidence="9">The sequence shown here is derived from an EMBL/GenBank/DDBJ whole genome shotgun (WGS) entry which is preliminary data.</text>
</comment>
<feature type="active site" evidence="4">
    <location>
        <position position="138"/>
    </location>
</feature>
<keyword evidence="10" id="KW-1185">Reference proteome</keyword>
<dbReference type="GO" id="GO:0006508">
    <property type="term" value="P:proteolysis"/>
    <property type="evidence" value="ECO:0007669"/>
    <property type="project" value="UniProtKB-KW"/>
</dbReference>
<protein>
    <submittedName>
        <fullName evidence="9">Aspartic proteinase</fullName>
        <ecNumber evidence="9">3.4.23.25</ecNumber>
    </submittedName>
</protein>
<evidence type="ECO:0000313" key="10">
    <source>
        <dbReference type="Proteomes" id="UP001150569"/>
    </source>
</evidence>
<accession>A0A9W8A816</accession>
<keyword evidence="2 6" id="KW-0064">Aspartyl protease</keyword>
<dbReference type="SUPFAM" id="SSF50630">
    <property type="entry name" value="Acid proteases"/>
    <property type="match status" value="1"/>
</dbReference>
<dbReference type="EC" id="3.4.23.25" evidence="9"/>
<keyword evidence="3 5" id="KW-1015">Disulfide bond</keyword>
<sequence>MPSLRFCSGSIFAFACLTGLGVAIPAPANDAVKVTRIPLTGQPVADDSVFHFLEQEIVQTNVKYGVLSRQQAQVQLRALADRLKHQAATPPPANGTHSSTAHRRDGTIAHPLYNHNNVMYYGSVQVGTPGQAFQVVFDTGSADFWIPSTRCDSLVCSVKHRFDSHESSTYEAGSNTFYVRYGTGSVEGIQSWDTTRLGAISVPRQPFGESTELDSFFSRVPMDGIVGLAYSALSKSNSETLFERMVRLGLLAEPIFSFYVSPQPNQGGSEMILGGVDAARFQAPLLYVPVVKRKYWEVELRGMTVGGGNAGRRPKQGASDSPLDLQAQTAIIDTGTTLILMNEGDADTVNAAVGASRDGSSGKLYSITCDTSSLPAVTLHLGDYSFSLPPEAYVVPGRDGSCSTGFSVSSMPTQWIVGNTFLRYYYSVYDASSHRVGFGKSI</sequence>
<dbReference type="PROSITE" id="PS00141">
    <property type="entry name" value="ASP_PROTEASE"/>
    <property type="match status" value="2"/>
</dbReference>
<evidence type="ECO:0000256" key="7">
    <source>
        <dbReference type="SAM" id="SignalP"/>
    </source>
</evidence>
<comment type="similarity">
    <text evidence="1 6">Belongs to the peptidase A1 family.</text>
</comment>
<evidence type="ECO:0000256" key="6">
    <source>
        <dbReference type="RuleBase" id="RU000454"/>
    </source>
</evidence>
<evidence type="ECO:0000256" key="5">
    <source>
        <dbReference type="PIRSR" id="PIRSR601461-2"/>
    </source>
</evidence>
<feature type="domain" description="Peptidase A1" evidence="8">
    <location>
        <begin position="120"/>
        <end position="439"/>
    </location>
</feature>
<dbReference type="AlphaFoldDB" id="A0A9W8A816"/>
<dbReference type="OrthoDB" id="15189at2759"/>
<feature type="disulfide bond" evidence="5">
    <location>
        <begin position="369"/>
        <end position="402"/>
    </location>
</feature>
<organism evidence="9 10">
    <name type="scientific">Tieghemiomyces parasiticus</name>
    <dbReference type="NCBI Taxonomy" id="78921"/>
    <lineage>
        <taxon>Eukaryota</taxon>
        <taxon>Fungi</taxon>
        <taxon>Fungi incertae sedis</taxon>
        <taxon>Zoopagomycota</taxon>
        <taxon>Kickxellomycotina</taxon>
        <taxon>Dimargaritomycetes</taxon>
        <taxon>Dimargaritales</taxon>
        <taxon>Dimargaritaceae</taxon>
        <taxon>Tieghemiomyces</taxon>
    </lineage>
</organism>
<dbReference type="FunFam" id="2.40.70.10:FF:000004">
    <property type="entry name" value="Pepsin A"/>
    <property type="match status" value="1"/>
</dbReference>
<reference evidence="9" key="1">
    <citation type="submission" date="2022-07" db="EMBL/GenBank/DDBJ databases">
        <title>Phylogenomic reconstructions and comparative analyses of Kickxellomycotina fungi.</title>
        <authorList>
            <person name="Reynolds N.K."/>
            <person name="Stajich J.E."/>
            <person name="Barry K."/>
            <person name="Grigoriev I.V."/>
            <person name="Crous P."/>
            <person name="Smith M.E."/>
        </authorList>
    </citation>
    <scope>NUCLEOTIDE SEQUENCE</scope>
    <source>
        <strain evidence="9">RSA 861</strain>
    </source>
</reference>
<dbReference type="Gene3D" id="2.40.70.10">
    <property type="entry name" value="Acid Proteases"/>
    <property type="match status" value="2"/>
</dbReference>
<dbReference type="PRINTS" id="PR00792">
    <property type="entry name" value="PEPSIN"/>
</dbReference>
<evidence type="ECO:0000256" key="2">
    <source>
        <dbReference type="ARBA" id="ARBA00022750"/>
    </source>
</evidence>
<dbReference type="InterPro" id="IPR021109">
    <property type="entry name" value="Peptidase_aspartic_dom_sf"/>
</dbReference>
<keyword evidence="7" id="KW-0732">Signal</keyword>
<dbReference type="PANTHER" id="PTHR47966:SF51">
    <property type="entry name" value="BETA-SITE APP-CLEAVING ENZYME, ISOFORM A-RELATED"/>
    <property type="match status" value="1"/>
</dbReference>
<dbReference type="Proteomes" id="UP001150569">
    <property type="component" value="Unassembled WGS sequence"/>
</dbReference>
<proteinExistence type="inferred from homology"/>
<dbReference type="InterPro" id="IPR001461">
    <property type="entry name" value="Aspartic_peptidase_A1"/>
</dbReference>
<gene>
    <name evidence="9" type="primary">APR1_3</name>
    <name evidence="9" type="ORF">IWQ60_004535</name>
</gene>
<feature type="disulfide bond" evidence="5">
    <location>
        <begin position="151"/>
        <end position="156"/>
    </location>
</feature>
<keyword evidence="6" id="KW-0645">Protease</keyword>
<dbReference type="PROSITE" id="PS51257">
    <property type="entry name" value="PROKAR_LIPOPROTEIN"/>
    <property type="match status" value="1"/>
</dbReference>
<name>A0A9W8A816_9FUNG</name>
<dbReference type="PANTHER" id="PTHR47966">
    <property type="entry name" value="BETA-SITE APP-CLEAVING ENZYME, ISOFORM A-RELATED"/>
    <property type="match status" value="1"/>
</dbReference>
<dbReference type="Pfam" id="PF00026">
    <property type="entry name" value="Asp"/>
    <property type="match status" value="1"/>
</dbReference>
<feature type="active site" evidence="4">
    <location>
        <position position="333"/>
    </location>
</feature>
<feature type="signal peptide" evidence="7">
    <location>
        <begin position="1"/>
        <end position="23"/>
    </location>
</feature>
<dbReference type="EMBL" id="JANBPT010000221">
    <property type="protein sequence ID" value="KAJ1925486.1"/>
    <property type="molecule type" value="Genomic_DNA"/>
</dbReference>
<evidence type="ECO:0000313" key="9">
    <source>
        <dbReference type="EMBL" id="KAJ1925486.1"/>
    </source>
</evidence>